<dbReference type="GO" id="GO:0003676">
    <property type="term" value="F:nucleic acid binding"/>
    <property type="evidence" value="ECO:0007669"/>
    <property type="project" value="InterPro"/>
</dbReference>
<evidence type="ECO:0000256" key="12">
    <source>
        <dbReference type="ARBA" id="ARBA00062488"/>
    </source>
</evidence>
<dbReference type="EMBL" id="CM007650">
    <property type="protein sequence ID" value="ONM52225.1"/>
    <property type="molecule type" value="Genomic_DNA"/>
</dbReference>
<feature type="domain" description="S1 motif" evidence="18">
    <location>
        <begin position="1548"/>
        <end position="1618"/>
    </location>
</feature>
<dbReference type="Pfam" id="PF24685">
    <property type="entry name" value="OB_RRP5_4th"/>
    <property type="match status" value="1"/>
</dbReference>
<comment type="subcellular location">
    <subcellularLocation>
        <location evidence="1">Nucleus</location>
        <location evidence="1">Nucleolus</location>
    </subcellularLocation>
</comment>
<evidence type="ECO:0000256" key="14">
    <source>
        <dbReference type="ARBA" id="ARBA00073619"/>
    </source>
</evidence>
<keyword evidence="5" id="KW-0597">Phosphoprotein</keyword>
<feature type="compositionally biased region" description="Basic and acidic residues" evidence="17">
    <location>
        <begin position="75"/>
        <end position="97"/>
    </location>
</feature>
<evidence type="ECO:0000256" key="17">
    <source>
        <dbReference type="SAM" id="MobiDB-lite"/>
    </source>
</evidence>
<feature type="domain" description="S1 motif" evidence="18">
    <location>
        <begin position="780"/>
        <end position="850"/>
    </location>
</feature>
<dbReference type="FunFam" id="2.40.50.140:FF:000148">
    <property type="entry name" value="protein RRP5 homolog isoform X1"/>
    <property type="match status" value="1"/>
</dbReference>
<dbReference type="InterPro" id="IPR057300">
    <property type="entry name" value="OB_Rrp5"/>
</dbReference>
<evidence type="ECO:0000256" key="10">
    <source>
        <dbReference type="ARBA" id="ARBA00023274"/>
    </source>
</evidence>
<dbReference type="InterPro" id="IPR045209">
    <property type="entry name" value="Rrp5"/>
</dbReference>
<evidence type="ECO:0000256" key="11">
    <source>
        <dbReference type="ARBA" id="ARBA00059726"/>
    </source>
</evidence>
<dbReference type="PROSITE" id="PS50126">
    <property type="entry name" value="S1"/>
    <property type="match status" value="13"/>
</dbReference>
<feature type="region of interest" description="Disordered" evidence="17">
    <location>
        <begin position="1"/>
        <end position="109"/>
    </location>
</feature>
<dbReference type="SUPFAM" id="SSF48452">
    <property type="entry name" value="TPR-like"/>
    <property type="match status" value="2"/>
</dbReference>
<dbReference type="FunFam" id="2.40.50.140:FF:000155">
    <property type="entry name" value="rRNA biogenesis protein RRP5"/>
    <property type="match status" value="1"/>
</dbReference>
<dbReference type="FunFam" id="2.40.50.140:FF:000103">
    <property type="entry name" value="protein RRP5 homolog"/>
    <property type="match status" value="1"/>
</dbReference>
<keyword evidence="8" id="KW-0007">Acetylation</keyword>
<name>A0A1D6HV78_MAIZE</name>
<dbReference type="SMR" id="A0A1D6HV78"/>
<dbReference type="Gene3D" id="2.40.50.140">
    <property type="entry name" value="Nucleic acid-binding proteins"/>
    <property type="match status" value="9"/>
</dbReference>
<evidence type="ECO:0000259" key="18">
    <source>
        <dbReference type="PROSITE" id="PS50126"/>
    </source>
</evidence>
<dbReference type="Pfam" id="PF23459">
    <property type="entry name" value="S1_RRP5"/>
    <property type="match status" value="2"/>
</dbReference>
<dbReference type="InterPro" id="IPR003029">
    <property type="entry name" value="S1_domain"/>
</dbReference>
<evidence type="ECO:0000313" key="19">
    <source>
        <dbReference type="EMBL" id="ONM52177.1"/>
    </source>
</evidence>
<evidence type="ECO:0000256" key="15">
    <source>
        <dbReference type="ARBA" id="ARBA00076674"/>
    </source>
</evidence>
<dbReference type="InterPro" id="IPR011990">
    <property type="entry name" value="TPR-like_helical_dom_sf"/>
</dbReference>
<accession>A0A1D6HV78</accession>
<dbReference type="FunFam" id="2.40.50.140:FF:000263">
    <property type="entry name" value="Ribosomal protein S1-like1"/>
    <property type="match status" value="1"/>
</dbReference>
<feature type="compositionally biased region" description="Low complexity" evidence="17">
    <location>
        <begin position="49"/>
        <end position="62"/>
    </location>
</feature>
<dbReference type="FunFam" id="2.40.50.140:FF:000212">
    <property type="entry name" value="Ribosomal protein S1-like1"/>
    <property type="match status" value="1"/>
</dbReference>
<proteinExistence type="predicted"/>
<dbReference type="Gene3D" id="1.25.40.10">
    <property type="entry name" value="Tetratricopeptide repeat domain"/>
    <property type="match status" value="1"/>
</dbReference>
<feature type="domain" description="S1 motif" evidence="18">
    <location>
        <begin position="519"/>
        <end position="591"/>
    </location>
</feature>
<dbReference type="PANTHER" id="PTHR23270">
    <property type="entry name" value="PROGRAMMED CELL DEATH PROTEIN 11 PRE-RRNA PROCESSING PROTEIN RRP5"/>
    <property type="match status" value="1"/>
</dbReference>
<evidence type="ECO:0000256" key="3">
    <source>
        <dbReference type="ARBA" id="ARBA00022517"/>
    </source>
</evidence>
<dbReference type="Pfam" id="PF00575">
    <property type="entry name" value="S1"/>
    <property type="match status" value="3"/>
</dbReference>
<evidence type="ECO:0000256" key="7">
    <source>
        <dbReference type="ARBA" id="ARBA00022843"/>
    </source>
</evidence>
<dbReference type="InterPro" id="IPR057302">
    <property type="entry name" value="Rrp5_S1"/>
</dbReference>
<keyword evidence="9" id="KW-0539">Nucleus</keyword>
<dbReference type="SMART" id="SM00386">
    <property type="entry name" value="HAT"/>
    <property type="match status" value="6"/>
</dbReference>
<keyword evidence="19" id="KW-0689">Ribosomal protein</keyword>
<feature type="domain" description="S1 motif" evidence="18">
    <location>
        <begin position="1161"/>
        <end position="1237"/>
    </location>
</feature>
<evidence type="ECO:0000256" key="16">
    <source>
        <dbReference type="ARBA" id="ARBA00080810"/>
    </source>
</evidence>
<reference evidence="19" key="1">
    <citation type="submission" date="2015-12" db="EMBL/GenBank/DDBJ databases">
        <title>Update maize B73 reference genome by single molecule sequencing technologies.</title>
        <authorList>
            <consortium name="Maize Genome Sequencing Project"/>
            <person name="Ware D."/>
        </authorList>
    </citation>
    <scope>NUCLEOTIDE SEQUENCE [LARGE SCALE GENOMIC DNA]</scope>
    <source>
        <tissue evidence="19">Seedling</tissue>
    </source>
</reference>
<keyword evidence="3" id="KW-0690">Ribosome biogenesis</keyword>
<dbReference type="InterPro" id="IPR003107">
    <property type="entry name" value="HAT"/>
</dbReference>
<evidence type="ECO:0000256" key="4">
    <source>
        <dbReference type="ARBA" id="ARBA00022552"/>
    </source>
</evidence>
<dbReference type="GO" id="GO:1990904">
    <property type="term" value="C:ribonucleoprotein complex"/>
    <property type="evidence" value="ECO:0007669"/>
    <property type="project" value="UniProtKB-KW"/>
</dbReference>
<evidence type="ECO:0000256" key="6">
    <source>
        <dbReference type="ARBA" id="ARBA00022737"/>
    </source>
</evidence>
<dbReference type="GO" id="GO:0006364">
    <property type="term" value="P:rRNA processing"/>
    <property type="evidence" value="ECO:0007669"/>
    <property type="project" value="UniProtKB-KW"/>
</dbReference>
<sequence>MAPPRVTRKKGKGAGGKTDLRPDRKQFKRHHKEDAAAEQGDGNGERQQSAAPGSAALLAAASDEADFPRGGHSLLSKDEMAEARAEAEQDFEREAKKGKGKRKRSGGESSGFGVDDDLGILFGGATTGKLPRFANRITVKLVRANIFSIVNPGNVSDGSDIHSNPAAAAHILMHFPSNISHIFELNALHKILMDLACFGQFQLLEYGTSYAPRCTLRLSGFFKSFTKCCYIAELVMPPSPCQNISPNMKLWGVVIEVNQKDIVLSLPGGIRGFVRSEDVCDIALQENRKDSGNNLCAEVVHVGQLVPCIVLRVDDDSREGKVNKRVWLSLRLSLLYKGLALDGLQEGMVLTAQVKSIEDHGYILHFGVSSFSGFMQKDDKEDVKTERRQLMQCVVKAIDKTRAIVHLSSDEDLLSKSTIKDLKGLSIDHLIPGMMVNARVHSFLENGLMLSFLTYFSGTVDIFNLLNSFPSGNWKDDYSKNKKVNARILFVDPSTRAVGLTLNKHLLHLEVPPINLKAGDIYDKSKVLRVDKKAGLFLEIPSPTPSPGFISIRDVSDKDAKNLEKFKEGSSLRVRILGVRNLEGVAIGTIKDSAFEGSVFTHDDVKPGMLVRAKVATVEPFGAIVQFSSGVKALCPLPHMSELEHVVKPPKKFKVGAELLFRVLGCKSKRVTVTYKKSLVKSKLDVLSSYADAKIGLVTHGWITHIEKHGCFVKFYNGVQGFVSRSDLGLEAGTEAENVYHVGQVVKCRIINVIPASRKLNVSFVISHNRIAPIDTPKLGSIVSGVVERLTPAAVVVSVNGFSKGTILNEHLADHHGQAAQLKNVLKPGHEFNQLLVLDTEGQNLVLSAKHSLINCANDIPSEISQMHPGVVVHGYICNIIEAGCFVRFLGHLTGFSPKDKAVDRWIEKLSDAFYVGQSVRSHILSVNAETARVKLALQQSMCSSMDSSFIQGYFLLDQKIAALKYSSNDWARHFGIGSLVEAEVGAIEEYGIILNFKDHLDTVGLIEHHQLGGSSVEVGSSVKGLVLDLSDGVVNLSVKPELIDSVRIVGKKKKRQRAVVADLELHEEVNAVVEIIKDSYMVLSIPEYNYAIGFSPLMDYNSQLLPHHHYDNGQRITVVVGNIPSSDSSGRLILLPKASAQYSSLSDSKRAKKKSGYKIGSLVEAEIIDIKPLELLLKFGGNLHGRIHITEILEEDSAEHPFSELRIGQKLTARIVSEAEPSGKSGKKFKWELSIRPCIVNGEFAQKEQNHTTNGIVRAYVVKVDKEWVWLTVSRNVMAHLFLLDSSSEPSELKEFQQRFSVGQAVKGRVISVNQEKRLLRLKALDNQCTQPNIDETQEPKSSVFGQTKQGDIIGGRVQKILPGVGGLVVQIGPHLHGRVHYTEIVDSWVSEPLSGFHEGQFVKCKVLSVSRSSEGSLRVDLSLRSSNLIRDSNNSRLDDLETCTSRIEKIKDLLPGTEIKGYVKNVNSKGCFIMLSRMVDARITLSNLSDEYVENPQKDFPVGMLVHGRILSTDPSSGRVEASLRKTTGSKLEKLDDISYSDLHVGDIVDGQVKRVESFGLFVTIRRSELVGLCHVSELSDEPVVDINSCYKAGDMVKAKILKIDETRHRVSLGMKKSYFDSDLTADTNDDESALMDISVAPQMVEYHNRNLVHRKAEPRASVLPLQVSLDESEGSDLEDNISNTCLEIANGTEANAKKSDKQLKKEARKQRELEISAMEERALQEDIPQTPDDFEKLVRSSPNSSFIWIKYMATLLDLADVEKARAVAERALKTIIPREEEEKLNVWVAYFNLENEYGSPREDAVKKVFQRALQYCDPKKLHLALLAMYERTEQYELADELLDRMTKRFKTSCKIWLCRIQFALKQGKDVEYIKAIVNRALLSLPHRKRIKFLSQTAILEFKCGVPEEGRSRFELILREYPKRTDLWSVYLDQEIRLGDVEVIRALFERVTCLTLPPKKMQFLFKKYLNFEKSLGKDNERIQLVQQKAIEYVQSSLPSQDNS</sequence>
<dbReference type="STRING" id="4577.A0A1D6HV78"/>
<dbReference type="CDD" id="cd05703">
    <property type="entry name" value="S1_Rrp5_repeat_hs12_sc9"/>
    <property type="match status" value="1"/>
</dbReference>
<dbReference type="GO" id="GO:0005730">
    <property type="term" value="C:nucleolus"/>
    <property type="evidence" value="ECO:0007669"/>
    <property type="project" value="UniProtKB-SubCell"/>
</dbReference>
<organism evidence="19">
    <name type="scientific">Zea mays</name>
    <name type="common">Maize</name>
    <dbReference type="NCBI Taxonomy" id="4577"/>
    <lineage>
        <taxon>Eukaryota</taxon>
        <taxon>Viridiplantae</taxon>
        <taxon>Streptophyta</taxon>
        <taxon>Embryophyta</taxon>
        <taxon>Tracheophyta</taxon>
        <taxon>Spermatophyta</taxon>
        <taxon>Magnoliopsida</taxon>
        <taxon>Liliopsida</taxon>
        <taxon>Poales</taxon>
        <taxon>Poaceae</taxon>
        <taxon>PACMAD clade</taxon>
        <taxon>Panicoideae</taxon>
        <taxon>Andropogonodae</taxon>
        <taxon>Andropogoneae</taxon>
        <taxon>Tripsacinae</taxon>
        <taxon>Zea</taxon>
    </lineage>
</organism>
<dbReference type="PANTHER" id="PTHR23270:SF10">
    <property type="entry name" value="PROTEIN RRP5 HOMOLOG"/>
    <property type="match status" value="1"/>
</dbReference>
<dbReference type="SUPFAM" id="SSF50249">
    <property type="entry name" value="Nucleic acid-binding proteins"/>
    <property type="match status" value="11"/>
</dbReference>
<dbReference type="FunFam" id="2.40.50.140:FF:000159">
    <property type="entry name" value="rRNA biogenesis protein rrp5"/>
    <property type="match status" value="2"/>
</dbReference>
<feature type="domain" description="S1 motif" evidence="18">
    <location>
        <begin position="433"/>
        <end position="503"/>
    </location>
</feature>
<feature type="compositionally biased region" description="Basic residues" evidence="17">
    <location>
        <begin position="1"/>
        <end position="12"/>
    </location>
</feature>
<dbReference type="SMART" id="SM00316">
    <property type="entry name" value="S1"/>
    <property type="match status" value="15"/>
</dbReference>
<feature type="domain" description="S1 motif" evidence="18">
    <location>
        <begin position="608"/>
        <end position="676"/>
    </location>
</feature>
<dbReference type="FunFam" id="1.25.40.10:FF:000065">
    <property type="entry name" value="Programmed cell death 11"/>
    <property type="match status" value="1"/>
</dbReference>
<feature type="domain" description="S1 motif" evidence="18">
    <location>
        <begin position="870"/>
        <end position="939"/>
    </location>
</feature>
<evidence type="ECO:0000256" key="5">
    <source>
        <dbReference type="ARBA" id="ARBA00022553"/>
    </source>
</evidence>
<dbReference type="Pfam" id="PF23231">
    <property type="entry name" value="HAT_Syf1_CNRKL1_C"/>
    <property type="match status" value="1"/>
</dbReference>
<dbReference type="InterPro" id="IPR057301">
    <property type="entry name" value="Rrp5_OB_4th"/>
</dbReference>
<dbReference type="ExpressionAtlas" id="A0A1D6HV78">
    <property type="expression patterns" value="baseline and differential"/>
</dbReference>
<gene>
    <name evidence="19" type="ORF">ZEAMMB73_Zm00001d019108</name>
</gene>
<comment type="function">
    <text evidence="11">Essential for the generation of mature 18S rRNA, specifically necessary for cleavages at sites A0, 1 and 2 of the 47S precursor. Directly interacts with U3 snoRNA.</text>
</comment>
<dbReference type="InterPro" id="IPR055430">
    <property type="entry name" value="HAT_Syf1_CNRKL1_C"/>
</dbReference>
<dbReference type="EMBL" id="CM007650">
    <property type="protein sequence ID" value="ONM52177.1"/>
    <property type="molecule type" value="Genomic_DNA"/>
</dbReference>
<evidence type="ECO:0000256" key="9">
    <source>
        <dbReference type="ARBA" id="ARBA00023242"/>
    </source>
</evidence>
<comment type="subunit">
    <text evidence="12">Interacts with NF-kappa-B p50/NFKB1 and NF-kappa-B p65/RELA.</text>
</comment>
<protein>
    <recommendedName>
        <fullName evidence="13">Protein RRP5 homolog</fullName>
    </recommendedName>
    <alternativeName>
        <fullName evidence="16">Programmed cell death protein 11</fullName>
    </alternativeName>
    <alternativeName>
        <fullName evidence="15">Ribosomal RNA-processing protein 5</fullName>
    </alternativeName>
    <alternativeName>
        <fullName evidence="14">rRNA biogenesis protein RRP5</fullName>
    </alternativeName>
</protein>
<feature type="domain" description="S1 motif" evidence="18">
    <location>
        <begin position="978"/>
        <end position="1040"/>
    </location>
</feature>
<keyword evidence="7" id="KW-0832">Ubl conjugation</keyword>
<keyword evidence="4" id="KW-0698">rRNA processing</keyword>
<dbReference type="FunFam" id="2.40.50.140:FF:000179">
    <property type="entry name" value="rRNA biogenesis protein RRP5"/>
    <property type="match status" value="1"/>
</dbReference>
<keyword evidence="6" id="KW-0677">Repeat</keyword>
<dbReference type="Pfam" id="PF24682">
    <property type="entry name" value="OB_RRP5"/>
    <property type="match status" value="1"/>
</dbReference>
<feature type="domain" description="S1 motif" evidence="18">
    <location>
        <begin position="696"/>
        <end position="765"/>
    </location>
</feature>
<dbReference type="GO" id="GO:0005840">
    <property type="term" value="C:ribosome"/>
    <property type="evidence" value="ECO:0007669"/>
    <property type="project" value="UniProtKB-KW"/>
</dbReference>
<evidence type="ECO:0000256" key="1">
    <source>
        <dbReference type="ARBA" id="ARBA00004604"/>
    </source>
</evidence>
<keyword evidence="2" id="KW-1017">Isopeptide bond</keyword>
<feature type="domain" description="S1 motif" evidence="18">
    <location>
        <begin position="1352"/>
        <end position="1426"/>
    </location>
</feature>
<evidence type="ECO:0000256" key="8">
    <source>
        <dbReference type="ARBA" id="ARBA00022990"/>
    </source>
</evidence>
<feature type="domain" description="S1 motif" evidence="18">
    <location>
        <begin position="1458"/>
        <end position="1527"/>
    </location>
</feature>
<dbReference type="eggNOG" id="KOG1070">
    <property type="taxonomic scope" value="Eukaryota"/>
</dbReference>
<feature type="domain" description="S1 motif" evidence="18">
    <location>
        <begin position="1255"/>
        <end position="1326"/>
    </location>
</feature>
<dbReference type="InParanoid" id="A0A1D6HV78"/>
<dbReference type="CDD" id="cd04461">
    <property type="entry name" value="S1_Rrp5_repeat_hs8_sc7"/>
    <property type="match status" value="1"/>
</dbReference>
<dbReference type="IntAct" id="A0A1D6HV78">
    <property type="interactions" value="2"/>
</dbReference>
<evidence type="ECO:0000256" key="13">
    <source>
        <dbReference type="ARBA" id="ARBA00067510"/>
    </source>
</evidence>
<evidence type="ECO:0000256" key="2">
    <source>
        <dbReference type="ARBA" id="ARBA00022499"/>
    </source>
</evidence>
<feature type="domain" description="S1 motif" evidence="18">
    <location>
        <begin position="247"/>
        <end position="331"/>
    </location>
</feature>
<keyword evidence="10" id="KW-0687">Ribonucleoprotein</keyword>
<dbReference type="InterPro" id="IPR012340">
    <property type="entry name" value="NA-bd_OB-fold"/>
</dbReference>